<keyword evidence="4 7" id="KW-0812">Transmembrane</keyword>
<dbReference type="Pfam" id="PF00955">
    <property type="entry name" value="HCO3_cotransp"/>
    <property type="match status" value="2"/>
</dbReference>
<feature type="domain" description="Bicarbonate transporter-like transmembrane" evidence="8">
    <location>
        <begin position="175"/>
        <end position="294"/>
    </location>
</feature>
<dbReference type="AlphaFoldDB" id="A0A2S6CJQ1"/>
<feature type="transmembrane region" description="Helical" evidence="7">
    <location>
        <begin position="151"/>
        <end position="171"/>
    </location>
</feature>
<gene>
    <name evidence="9" type="ORF">CBER1_11870</name>
</gene>
<keyword evidence="3" id="KW-0926">Vacuole</keyword>
<dbReference type="Gene3D" id="1.10.287.570">
    <property type="entry name" value="Helical hairpin bin"/>
    <property type="match status" value="1"/>
</dbReference>
<proteinExistence type="inferred from homology"/>
<keyword evidence="10" id="KW-1185">Reference proteome</keyword>
<keyword evidence="5 7" id="KW-1133">Transmembrane helix</keyword>
<dbReference type="InterPro" id="IPR003020">
    <property type="entry name" value="HCO3_transpt_euk"/>
</dbReference>
<feature type="transmembrane region" description="Helical" evidence="7">
    <location>
        <begin position="113"/>
        <end position="139"/>
    </location>
</feature>
<dbReference type="Proteomes" id="UP000237631">
    <property type="component" value="Unassembled WGS sequence"/>
</dbReference>
<dbReference type="GO" id="GO:0005452">
    <property type="term" value="F:solute:inorganic anion antiporter activity"/>
    <property type="evidence" value="ECO:0007669"/>
    <property type="project" value="InterPro"/>
</dbReference>
<comment type="caution">
    <text evidence="9">The sequence shown here is derived from an EMBL/GenBank/DDBJ whole genome shotgun (WGS) entry which is preliminary data.</text>
</comment>
<feature type="transmembrane region" description="Helical" evidence="7">
    <location>
        <begin position="35"/>
        <end position="56"/>
    </location>
</feature>
<dbReference type="GO" id="GO:0080139">
    <property type="term" value="F:borate efflux transmembrane transporter activity"/>
    <property type="evidence" value="ECO:0007669"/>
    <property type="project" value="TreeGrafter"/>
</dbReference>
<evidence type="ECO:0000256" key="7">
    <source>
        <dbReference type="SAM" id="Phobius"/>
    </source>
</evidence>
<dbReference type="FunFam" id="1.10.287.570:FF:000003">
    <property type="entry name" value="Anion exchange family protein"/>
    <property type="match status" value="1"/>
</dbReference>
<dbReference type="GO" id="GO:0005886">
    <property type="term" value="C:plasma membrane"/>
    <property type="evidence" value="ECO:0007669"/>
    <property type="project" value="TreeGrafter"/>
</dbReference>
<protein>
    <recommendedName>
        <fullName evidence="8">Bicarbonate transporter-like transmembrane domain-containing protein</fullName>
    </recommendedName>
</protein>
<dbReference type="GO" id="GO:0005774">
    <property type="term" value="C:vacuolar membrane"/>
    <property type="evidence" value="ECO:0007669"/>
    <property type="project" value="UniProtKB-SubCell"/>
</dbReference>
<dbReference type="GO" id="GO:0000324">
    <property type="term" value="C:fungal-type vacuole"/>
    <property type="evidence" value="ECO:0007669"/>
    <property type="project" value="TreeGrafter"/>
</dbReference>
<organism evidence="9 10">
    <name type="scientific">Cercospora berteroae</name>
    <dbReference type="NCBI Taxonomy" id="357750"/>
    <lineage>
        <taxon>Eukaryota</taxon>
        <taxon>Fungi</taxon>
        <taxon>Dikarya</taxon>
        <taxon>Ascomycota</taxon>
        <taxon>Pezizomycotina</taxon>
        <taxon>Dothideomycetes</taxon>
        <taxon>Dothideomycetidae</taxon>
        <taxon>Mycosphaerellales</taxon>
        <taxon>Mycosphaerellaceae</taxon>
        <taxon>Cercospora</taxon>
    </lineage>
</organism>
<evidence type="ECO:0000256" key="6">
    <source>
        <dbReference type="ARBA" id="ARBA00023136"/>
    </source>
</evidence>
<feature type="domain" description="Bicarbonate transporter-like transmembrane" evidence="8">
    <location>
        <begin position="7"/>
        <end position="168"/>
    </location>
</feature>
<evidence type="ECO:0000313" key="10">
    <source>
        <dbReference type="Proteomes" id="UP000237631"/>
    </source>
</evidence>
<evidence type="ECO:0000256" key="3">
    <source>
        <dbReference type="ARBA" id="ARBA00022554"/>
    </source>
</evidence>
<comment type="subcellular location">
    <subcellularLocation>
        <location evidence="1">Vacuole membrane</location>
        <topology evidence="1">Multi-pass membrane protein</topology>
    </subcellularLocation>
</comment>
<dbReference type="GO" id="GO:0006820">
    <property type="term" value="P:monoatomic anion transport"/>
    <property type="evidence" value="ECO:0007669"/>
    <property type="project" value="InterPro"/>
</dbReference>
<dbReference type="GO" id="GO:0050801">
    <property type="term" value="P:monoatomic ion homeostasis"/>
    <property type="evidence" value="ECO:0007669"/>
    <property type="project" value="TreeGrafter"/>
</dbReference>
<dbReference type="EMBL" id="PNEN01000325">
    <property type="protein sequence ID" value="PPJ59941.1"/>
    <property type="molecule type" value="Genomic_DNA"/>
</dbReference>
<dbReference type="PANTHER" id="PTHR11453">
    <property type="entry name" value="ANION EXCHANGE PROTEIN"/>
    <property type="match status" value="1"/>
</dbReference>
<feature type="transmembrane region" description="Helical" evidence="7">
    <location>
        <begin position="183"/>
        <end position="206"/>
    </location>
</feature>
<evidence type="ECO:0000259" key="8">
    <source>
        <dbReference type="Pfam" id="PF00955"/>
    </source>
</evidence>
<dbReference type="OrthoDB" id="1735926at2759"/>
<sequence>MKLNIGAGIKNDIRQRIPFYWSDWKDACNYRTVPAVAYMYFANLLPALAFSFDMFARTNDSFGVNEVLLAQVIGCCMYSIFAAQPLVIVGVTGPIAIFAYTIYDIVTTQGYDYFVFWAWIGIWSFILHATLAILNACNTLTYVTKLPCDTFGLYIALVYLQKAIEILLLQWDYAESSPAVPYLSIVVALLVMVFGFACSLIGAFKLFQPEFRKAIEDYGLPLTVIFFSPFIHIGRMRSINLEALPIAGAFSPTADRSWLVPFWNVDASTVFYALPYAIAVTILFYFDHNVSALMS</sequence>
<evidence type="ECO:0000256" key="1">
    <source>
        <dbReference type="ARBA" id="ARBA00004128"/>
    </source>
</evidence>
<evidence type="ECO:0000256" key="2">
    <source>
        <dbReference type="ARBA" id="ARBA00010993"/>
    </source>
</evidence>
<evidence type="ECO:0000256" key="5">
    <source>
        <dbReference type="ARBA" id="ARBA00022989"/>
    </source>
</evidence>
<reference evidence="10" key="1">
    <citation type="journal article" date="2017" name="bioRxiv">
        <title>Conservation of a gene cluster reveals novel cercosporin biosynthetic mechanisms and extends production to the genus Colletotrichum.</title>
        <authorList>
            <person name="de Jonge R."/>
            <person name="Ebert M.K."/>
            <person name="Huitt-Roehl C.R."/>
            <person name="Pal P."/>
            <person name="Suttle J.C."/>
            <person name="Spanner R.E."/>
            <person name="Neubauer J.D."/>
            <person name="Jurick W.M.II."/>
            <person name="Stott K.A."/>
            <person name="Secor G.A."/>
            <person name="Thomma B.P.H.J."/>
            <person name="Van de Peer Y."/>
            <person name="Townsend C.A."/>
            <person name="Bolton M.D."/>
        </authorList>
    </citation>
    <scope>NUCLEOTIDE SEQUENCE [LARGE SCALE GENOMIC DNA]</scope>
    <source>
        <strain evidence="10">CBS538.71</strain>
    </source>
</reference>
<evidence type="ECO:0000256" key="4">
    <source>
        <dbReference type="ARBA" id="ARBA00022692"/>
    </source>
</evidence>
<comment type="similarity">
    <text evidence="2">Belongs to the anion exchanger (TC 2.A.31) family.</text>
</comment>
<dbReference type="PANTHER" id="PTHR11453:SF82">
    <property type="entry name" value="BORON TRANSPORTER 1"/>
    <property type="match status" value="1"/>
</dbReference>
<feature type="transmembrane region" description="Helical" evidence="7">
    <location>
        <begin position="68"/>
        <end position="101"/>
    </location>
</feature>
<dbReference type="InterPro" id="IPR011531">
    <property type="entry name" value="HCO3_transpt-like_TM_dom"/>
</dbReference>
<feature type="transmembrane region" description="Helical" evidence="7">
    <location>
        <begin position="269"/>
        <end position="286"/>
    </location>
</feature>
<name>A0A2S6CJQ1_9PEZI</name>
<keyword evidence="6 7" id="KW-0472">Membrane</keyword>
<accession>A0A2S6CJQ1</accession>
<evidence type="ECO:0000313" key="9">
    <source>
        <dbReference type="EMBL" id="PPJ59941.1"/>
    </source>
</evidence>
<dbReference type="STRING" id="357750.A0A2S6CJQ1"/>